<sequence length="201" mass="22129">MSALHMLLLCCLFSTLPWCHGVGEAETLSTRDLLLNTPRRGDTLLIGRETVRYVPLGLAPNTTYEARVSYPATNPARVRLWLEGEVQGSARMLLDAERIIFRSDARGRMVGTDRNPGAILMRAERWAMHRDGEAGAPKQLAYDIVMERSVLGVPSSAGPIILVAAALLVVVAAALPWWTHRAVPALLDWLAQDAPTARRRL</sequence>
<keyword evidence="2" id="KW-0732">Signal</keyword>
<evidence type="ECO:0000256" key="1">
    <source>
        <dbReference type="SAM" id="Phobius"/>
    </source>
</evidence>
<keyword evidence="1" id="KW-0472">Membrane</keyword>
<accession>A0A1D2AF16</accession>
<name>A0A1D2AF16_AUXPR</name>
<feature type="transmembrane region" description="Helical" evidence="1">
    <location>
        <begin position="157"/>
        <end position="178"/>
    </location>
</feature>
<reference evidence="3" key="1">
    <citation type="submission" date="2015-08" db="EMBL/GenBank/DDBJ databases">
        <authorList>
            <person name="Babu N.S."/>
            <person name="Beckwith C.J."/>
            <person name="Beseler K.G."/>
            <person name="Brison A."/>
            <person name="Carone J.V."/>
            <person name="Caskin T.P."/>
            <person name="Diamond M."/>
            <person name="Durham M.E."/>
            <person name="Foxe J.M."/>
            <person name="Go M."/>
            <person name="Henderson B.A."/>
            <person name="Jones I.B."/>
            <person name="McGettigan J.A."/>
            <person name="Micheletti S.J."/>
            <person name="Nasrallah M.E."/>
            <person name="Ortiz D."/>
            <person name="Piller C.R."/>
            <person name="Privatt S.R."/>
            <person name="Schneider S.L."/>
            <person name="Sharp S."/>
            <person name="Smith T.C."/>
            <person name="Stanton J.D."/>
            <person name="Ullery H.E."/>
            <person name="Wilson R.J."/>
            <person name="Serrano M.G."/>
            <person name="Buck G."/>
            <person name="Lee V."/>
            <person name="Wang Y."/>
            <person name="Carvalho R."/>
            <person name="Voegtly L."/>
            <person name="Shi R."/>
            <person name="Duckworth R."/>
            <person name="Johnson A."/>
            <person name="Loviza R."/>
            <person name="Walstead R."/>
            <person name="Shah Z."/>
            <person name="Kiflezghi M."/>
            <person name="Wade K."/>
            <person name="Ball S.L."/>
            <person name="Bradley K.W."/>
            <person name="Asai D.J."/>
            <person name="Bowman C.A."/>
            <person name="Russell D.A."/>
            <person name="Pope W.H."/>
            <person name="Jacobs-Sera D."/>
            <person name="Hendrix R.W."/>
            <person name="Hatfull G.F."/>
        </authorList>
    </citation>
    <scope>NUCLEOTIDE SEQUENCE</scope>
</reference>
<feature type="signal peptide" evidence="2">
    <location>
        <begin position="1"/>
        <end position="21"/>
    </location>
</feature>
<evidence type="ECO:0000313" key="3">
    <source>
        <dbReference type="EMBL" id="JAT77816.1"/>
    </source>
</evidence>
<protein>
    <submittedName>
        <fullName evidence="3">Uncharacterized protein</fullName>
    </submittedName>
</protein>
<keyword evidence="1" id="KW-0812">Transmembrane</keyword>
<dbReference type="PANTHER" id="PTHR35465:SF1">
    <property type="entry name" value="PHOSPHATIDYLINOSITOL-GLYCAN BIOSYNTHESIS CLASS X PROTEIN"/>
    <property type="match status" value="1"/>
</dbReference>
<keyword evidence="1" id="KW-1133">Transmembrane helix</keyword>
<proteinExistence type="predicted"/>
<dbReference type="PANTHER" id="PTHR35465">
    <property type="entry name" value="CAVEOLIN-1 PROTEIN"/>
    <property type="match status" value="1"/>
</dbReference>
<organism evidence="3">
    <name type="scientific">Auxenochlorella protothecoides</name>
    <name type="common">Green microalga</name>
    <name type="synonym">Chlorella protothecoides</name>
    <dbReference type="NCBI Taxonomy" id="3075"/>
    <lineage>
        <taxon>Eukaryota</taxon>
        <taxon>Viridiplantae</taxon>
        <taxon>Chlorophyta</taxon>
        <taxon>core chlorophytes</taxon>
        <taxon>Trebouxiophyceae</taxon>
        <taxon>Chlorellales</taxon>
        <taxon>Chlorellaceae</taxon>
        <taxon>Auxenochlorella</taxon>
    </lineage>
</organism>
<evidence type="ECO:0000256" key="2">
    <source>
        <dbReference type="SAM" id="SignalP"/>
    </source>
</evidence>
<dbReference type="EMBL" id="GDKF01000806">
    <property type="protein sequence ID" value="JAT77816.1"/>
    <property type="molecule type" value="Transcribed_RNA"/>
</dbReference>
<dbReference type="AlphaFoldDB" id="A0A1D2AF16"/>
<feature type="chain" id="PRO_5008901538" evidence="2">
    <location>
        <begin position="22"/>
        <end position="201"/>
    </location>
</feature>
<gene>
    <name evidence="3" type="ORF">g.18729</name>
</gene>